<dbReference type="Pfam" id="PF01370">
    <property type="entry name" value="Epimerase"/>
    <property type="match status" value="1"/>
</dbReference>
<dbReference type="PANTHER" id="PTHR43245">
    <property type="entry name" value="BIFUNCTIONAL POLYMYXIN RESISTANCE PROTEIN ARNA"/>
    <property type="match status" value="1"/>
</dbReference>
<sequence length="300" mass="32403">MTKILVTGHRGLVGRHLVPRLKSAGYQIVGLDIADGSGDITQPEAIRSVISNVSGVVHLAAVSRVIWGERNPSLCWQTNAIASHSILEAASQCKQKPWVLLASSREVYGEPDRLPVSEDSPVCPVNIYGRAKAKMEQYAREARLKGLNTAVVRLANVYGCVEDHEDRVLPAFCRNAAEGRPLRVDGFDHLFDFTHVDDTVRGIAQLVALLNANEHNLPPIHLLPGIGTTLLEAAKIAVDAADSDSSIVAAPSRTYDVGRFIGDPARAKKLLSWEAKITPAEGIRALVKAFQTNASLIETA</sequence>
<dbReference type="SUPFAM" id="SSF51735">
    <property type="entry name" value="NAD(P)-binding Rossmann-fold domains"/>
    <property type="match status" value="1"/>
</dbReference>
<protein>
    <submittedName>
        <fullName evidence="2">NAD(P)-dependent oxidoreductase</fullName>
    </submittedName>
</protein>
<dbReference type="InterPro" id="IPR036291">
    <property type="entry name" value="NAD(P)-bd_dom_sf"/>
</dbReference>
<keyword evidence="3" id="KW-1185">Reference proteome</keyword>
<feature type="domain" description="NAD-dependent epimerase/dehydratase" evidence="1">
    <location>
        <begin position="4"/>
        <end position="212"/>
    </location>
</feature>
<dbReference type="Gene3D" id="3.40.50.720">
    <property type="entry name" value="NAD(P)-binding Rossmann-like Domain"/>
    <property type="match status" value="1"/>
</dbReference>
<name>A0ABZ3DXV5_9GAMM</name>
<accession>A0ABZ3DXV5</accession>
<dbReference type="InterPro" id="IPR001509">
    <property type="entry name" value="Epimerase_deHydtase"/>
</dbReference>
<organism evidence="2 3">
    <name type="scientific">Marinobacter alkaliphilus</name>
    <dbReference type="NCBI Taxonomy" id="254719"/>
    <lineage>
        <taxon>Bacteria</taxon>
        <taxon>Pseudomonadati</taxon>
        <taxon>Pseudomonadota</taxon>
        <taxon>Gammaproteobacteria</taxon>
        <taxon>Pseudomonadales</taxon>
        <taxon>Marinobacteraceae</taxon>
        <taxon>Marinobacter</taxon>
    </lineage>
</organism>
<dbReference type="RefSeq" id="WP_342630474.1">
    <property type="nucleotide sequence ID" value="NZ_CP152380.1"/>
</dbReference>
<dbReference type="Proteomes" id="UP001445268">
    <property type="component" value="Chromosome"/>
</dbReference>
<gene>
    <name evidence="2" type="ORF">AAGT77_09780</name>
</gene>
<evidence type="ECO:0000313" key="2">
    <source>
        <dbReference type="EMBL" id="XAF52225.1"/>
    </source>
</evidence>
<evidence type="ECO:0000313" key="3">
    <source>
        <dbReference type="Proteomes" id="UP001445268"/>
    </source>
</evidence>
<dbReference type="InterPro" id="IPR050177">
    <property type="entry name" value="Lipid_A_modif_metabolic_enz"/>
</dbReference>
<reference evidence="2 3" key="1">
    <citation type="submission" date="2024-04" db="EMBL/GenBank/DDBJ databases">
        <title>Marinobacter sp. SBY-1.</title>
        <authorList>
            <person name="Pan C."/>
        </authorList>
    </citation>
    <scope>NUCLEOTIDE SEQUENCE [LARGE SCALE GENOMIC DNA]</scope>
    <source>
        <strain evidence="2 3">SBY-1</strain>
    </source>
</reference>
<proteinExistence type="predicted"/>
<dbReference type="EMBL" id="CP152380">
    <property type="protein sequence ID" value="XAF52225.1"/>
    <property type="molecule type" value="Genomic_DNA"/>
</dbReference>
<evidence type="ECO:0000259" key="1">
    <source>
        <dbReference type="Pfam" id="PF01370"/>
    </source>
</evidence>